<name>A0AAE0WEG3_9BIVA</name>
<dbReference type="InterPro" id="IPR051053">
    <property type="entry name" value="ECH/Chromodomain_protein"/>
</dbReference>
<evidence type="ECO:0000259" key="4">
    <source>
        <dbReference type="PROSITE" id="PS51228"/>
    </source>
</evidence>
<dbReference type="Gene3D" id="1.10.12.10">
    <property type="entry name" value="Lyase 2-enoyl-coa Hydratase, Chain A, domain 2"/>
    <property type="match status" value="1"/>
</dbReference>
<dbReference type="EMBL" id="JAEAOA010000568">
    <property type="protein sequence ID" value="KAK3610380.1"/>
    <property type="molecule type" value="Genomic_DNA"/>
</dbReference>
<dbReference type="InterPro" id="IPR035984">
    <property type="entry name" value="Acyl-CoA-binding_sf"/>
</dbReference>
<dbReference type="CDD" id="cd06558">
    <property type="entry name" value="crotonase-like"/>
    <property type="match status" value="1"/>
</dbReference>
<dbReference type="PROSITE" id="PS00880">
    <property type="entry name" value="ACB_1"/>
    <property type="match status" value="1"/>
</dbReference>
<dbReference type="FunFam" id="3.90.226.10:FF:000084">
    <property type="entry name" value="Enoyl-CoA delta isomerase 2, mitochondrial"/>
    <property type="match status" value="1"/>
</dbReference>
<dbReference type="InterPro" id="IPR022408">
    <property type="entry name" value="Acyl-CoA-binding_prot_CS"/>
</dbReference>
<dbReference type="InterPro" id="IPR014352">
    <property type="entry name" value="FERM/acyl-CoA-bd_prot_sf"/>
</dbReference>
<dbReference type="InterPro" id="IPR000582">
    <property type="entry name" value="Acyl-CoA-binding_protein"/>
</dbReference>
<dbReference type="Pfam" id="PF00887">
    <property type="entry name" value="ACBP"/>
    <property type="match status" value="1"/>
</dbReference>
<sequence>MASFMGRFRLSSLITRCSPFLQQSQLKSLRLTACPMGAYDAEFEEAKKRLNTLKEDPGNENKLKIYALFKQVTVGKCNAPKPGVMDFVGKAKWQAWSSLGDLKQDEAQKQYISLVNSLVKAETKDQPTTGSRSQEKFKTLLIHRDGGVYKITLNRPQKKNAIDFQMYEEWGQALKEASDDKTCTLAVVTGAGDYYCSGNDLGNFANVPPDGIKAMAEKGGEILKKFVAAFIDFPKPIIALVNGPAVGVSVTVLGLFDIVYATDKATFHTPFSQLGQSPEGCSSYIFPRLMGSAKASELLLFNRKITAAQAVERNLVTEVFPDSNFQKEVDTRVKQYAQLPKQSLQKSKILIRDANIAKLHQVNEEECKVLVERWQSEDCMNAIMNFFQIIILIRIINELRTSLPPNPTPNFTFKEGSFCEGVKRLNSMFPGNAVRSFAVSFDMQDAYHYITS</sequence>
<dbReference type="PROSITE" id="PS51228">
    <property type="entry name" value="ACB_2"/>
    <property type="match status" value="1"/>
</dbReference>
<dbReference type="GO" id="GO:0005777">
    <property type="term" value="C:peroxisome"/>
    <property type="evidence" value="ECO:0007669"/>
    <property type="project" value="UniProtKB-SubCell"/>
</dbReference>
<dbReference type="AlphaFoldDB" id="A0AAE0WEG3"/>
<dbReference type="SUPFAM" id="SSF52096">
    <property type="entry name" value="ClpP/crotonase"/>
    <property type="match status" value="1"/>
</dbReference>
<dbReference type="PRINTS" id="PR00689">
    <property type="entry name" value="ACOABINDINGP"/>
</dbReference>
<organism evidence="5 6">
    <name type="scientific">Potamilus streckersoni</name>
    <dbReference type="NCBI Taxonomy" id="2493646"/>
    <lineage>
        <taxon>Eukaryota</taxon>
        <taxon>Metazoa</taxon>
        <taxon>Spiralia</taxon>
        <taxon>Lophotrochozoa</taxon>
        <taxon>Mollusca</taxon>
        <taxon>Bivalvia</taxon>
        <taxon>Autobranchia</taxon>
        <taxon>Heteroconchia</taxon>
        <taxon>Palaeoheterodonta</taxon>
        <taxon>Unionida</taxon>
        <taxon>Unionoidea</taxon>
        <taxon>Unionidae</taxon>
        <taxon>Ambleminae</taxon>
        <taxon>Lampsilini</taxon>
        <taxon>Potamilus</taxon>
    </lineage>
</organism>
<gene>
    <name evidence="5" type="ORF">CHS0354_008660</name>
</gene>
<dbReference type="Proteomes" id="UP001195483">
    <property type="component" value="Unassembled WGS sequence"/>
</dbReference>
<evidence type="ECO:0000256" key="1">
    <source>
        <dbReference type="ARBA" id="ARBA00004275"/>
    </source>
</evidence>
<keyword evidence="6" id="KW-1185">Reference proteome</keyword>
<comment type="subcellular location">
    <subcellularLocation>
        <location evidence="1">Peroxisome</location>
    </subcellularLocation>
</comment>
<dbReference type="Gene3D" id="3.90.226.10">
    <property type="entry name" value="2-enoyl-CoA Hydratase, Chain A, domain 1"/>
    <property type="match status" value="1"/>
</dbReference>
<dbReference type="InterPro" id="IPR014748">
    <property type="entry name" value="Enoyl-CoA_hydra_C"/>
</dbReference>
<evidence type="ECO:0000256" key="3">
    <source>
        <dbReference type="ARBA" id="ARBA00023235"/>
    </source>
</evidence>
<dbReference type="CDD" id="cd00435">
    <property type="entry name" value="ACBP"/>
    <property type="match status" value="1"/>
</dbReference>
<evidence type="ECO:0000256" key="2">
    <source>
        <dbReference type="ARBA" id="ARBA00023140"/>
    </source>
</evidence>
<dbReference type="GO" id="GO:0000062">
    <property type="term" value="F:fatty-acyl-CoA binding"/>
    <property type="evidence" value="ECO:0007669"/>
    <property type="project" value="InterPro"/>
</dbReference>
<reference evidence="5" key="1">
    <citation type="journal article" date="2021" name="Genome Biol. Evol.">
        <title>A High-Quality Reference Genome for a Parasitic Bivalve with Doubly Uniparental Inheritance (Bivalvia: Unionida).</title>
        <authorList>
            <person name="Smith C.H."/>
        </authorList>
    </citation>
    <scope>NUCLEOTIDE SEQUENCE</scope>
    <source>
        <strain evidence="5">CHS0354</strain>
    </source>
</reference>
<evidence type="ECO:0000313" key="5">
    <source>
        <dbReference type="EMBL" id="KAK3610380.1"/>
    </source>
</evidence>
<comment type="caution">
    <text evidence="5">The sequence shown here is derived from an EMBL/GenBank/DDBJ whole genome shotgun (WGS) entry which is preliminary data.</text>
</comment>
<dbReference type="Gene3D" id="1.20.80.10">
    <property type="match status" value="1"/>
</dbReference>
<dbReference type="PANTHER" id="PTHR43684">
    <property type="match status" value="1"/>
</dbReference>
<reference evidence="5" key="3">
    <citation type="submission" date="2023-05" db="EMBL/GenBank/DDBJ databases">
        <authorList>
            <person name="Smith C.H."/>
        </authorList>
    </citation>
    <scope>NUCLEOTIDE SEQUENCE</scope>
    <source>
        <strain evidence="5">CHS0354</strain>
        <tissue evidence="5">Mantle</tissue>
    </source>
</reference>
<keyword evidence="3" id="KW-0413">Isomerase</keyword>
<dbReference type="Pfam" id="PF00378">
    <property type="entry name" value="ECH_1"/>
    <property type="match status" value="1"/>
</dbReference>
<protein>
    <recommendedName>
        <fullName evidence="4">ACB domain-containing protein</fullName>
    </recommendedName>
</protein>
<dbReference type="InterPro" id="IPR001753">
    <property type="entry name" value="Enoyl-CoA_hydra/iso"/>
</dbReference>
<evidence type="ECO:0000313" key="6">
    <source>
        <dbReference type="Proteomes" id="UP001195483"/>
    </source>
</evidence>
<dbReference type="GO" id="GO:0004165">
    <property type="term" value="F:delta(3)-delta(2)-enoyl-CoA isomerase activity"/>
    <property type="evidence" value="ECO:0007669"/>
    <property type="project" value="UniProtKB-ARBA"/>
</dbReference>
<dbReference type="PANTHER" id="PTHR43684:SF1">
    <property type="entry name" value="ENOYL-COA DELTA ISOMERASE 2"/>
    <property type="match status" value="1"/>
</dbReference>
<dbReference type="SUPFAM" id="SSF47027">
    <property type="entry name" value="Acyl-CoA binding protein"/>
    <property type="match status" value="1"/>
</dbReference>
<keyword evidence="2" id="KW-0576">Peroxisome</keyword>
<dbReference type="InterPro" id="IPR029045">
    <property type="entry name" value="ClpP/crotonase-like_dom_sf"/>
</dbReference>
<accession>A0AAE0WEG3</accession>
<reference evidence="5" key="2">
    <citation type="journal article" date="2021" name="Genome Biol. Evol.">
        <title>Developing a high-quality reference genome for a parasitic bivalve with doubly uniparental inheritance (Bivalvia: Unionida).</title>
        <authorList>
            <person name="Smith C.H."/>
        </authorList>
    </citation>
    <scope>NUCLEOTIDE SEQUENCE</scope>
    <source>
        <strain evidence="5">CHS0354</strain>
        <tissue evidence="5">Mantle</tissue>
    </source>
</reference>
<feature type="domain" description="ACB" evidence="4">
    <location>
        <begin position="39"/>
        <end position="124"/>
    </location>
</feature>
<proteinExistence type="predicted"/>